<dbReference type="FunFam" id="3.40.640.10:FF:000090">
    <property type="entry name" value="Pyridoxal phosphate-dependent aminotransferase"/>
    <property type="match status" value="1"/>
</dbReference>
<keyword evidence="5 11" id="KW-0663">Pyridoxal phosphate</keyword>
<dbReference type="InterPro" id="IPR015424">
    <property type="entry name" value="PyrdxlP-dep_Trfase"/>
</dbReference>
<dbReference type="GO" id="GO:0030170">
    <property type="term" value="F:pyridoxal phosphate binding"/>
    <property type="evidence" value="ECO:0007669"/>
    <property type="project" value="TreeGrafter"/>
</dbReference>
<dbReference type="Gene3D" id="3.40.640.10">
    <property type="entry name" value="Type I PLP-dependent aspartate aminotransferase-like (Major domain)"/>
    <property type="match status" value="1"/>
</dbReference>
<name>A0A5M8P1Y3_9BACT</name>
<keyword evidence="4 13" id="KW-0808">Transferase</keyword>
<organism evidence="13 14">
    <name type="scientific">Candidatus Ordinivivax streblomastigis</name>
    <dbReference type="NCBI Taxonomy" id="2540710"/>
    <lineage>
        <taxon>Bacteria</taxon>
        <taxon>Pseudomonadati</taxon>
        <taxon>Bacteroidota</taxon>
        <taxon>Bacteroidia</taxon>
        <taxon>Bacteroidales</taxon>
        <taxon>Candidatus Ordinivivax</taxon>
    </lineage>
</organism>
<gene>
    <name evidence="13" type="ORF">EZS26_001281</name>
</gene>
<dbReference type="GO" id="GO:0102933">
    <property type="term" value="F:GDP-4-dehydro-6-deoxy-D-mannose-4-aminotransferase activity"/>
    <property type="evidence" value="ECO:0007669"/>
    <property type="project" value="UniProtKB-EC"/>
</dbReference>
<dbReference type="PANTHER" id="PTHR30244:SF34">
    <property type="entry name" value="DTDP-4-AMINO-4,6-DIDEOXYGALACTOSE TRANSAMINASE"/>
    <property type="match status" value="1"/>
</dbReference>
<evidence type="ECO:0000256" key="6">
    <source>
        <dbReference type="ARBA" id="ARBA00037999"/>
    </source>
</evidence>
<keyword evidence="3 13" id="KW-0032">Aminotransferase</keyword>
<evidence type="ECO:0000256" key="11">
    <source>
        <dbReference type="PIRSR" id="PIRSR000390-2"/>
    </source>
</evidence>
<comment type="caution">
    <text evidence="13">The sequence shown here is derived from an EMBL/GenBank/DDBJ whole genome shotgun (WGS) entry which is preliminary data.</text>
</comment>
<proteinExistence type="inferred from homology"/>
<comment type="similarity">
    <text evidence="6 12">Belongs to the DegT/DnrJ/EryC1 family.</text>
</comment>
<dbReference type="AlphaFoldDB" id="A0A5M8P1Y3"/>
<evidence type="ECO:0000256" key="8">
    <source>
        <dbReference type="ARBA" id="ARBA00066317"/>
    </source>
</evidence>
<evidence type="ECO:0000313" key="13">
    <source>
        <dbReference type="EMBL" id="KAA6302449.1"/>
    </source>
</evidence>
<evidence type="ECO:0000256" key="12">
    <source>
        <dbReference type="RuleBase" id="RU004508"/>
    </source>
</evidence>
<evidence type="ECO:0000256" key="3">
    <source>
        <dbReference type="ARBA" id="ARBA00022576"/>
    </source>
</evidence>
<dbReference type="CDD" id="cd00616">
    <property type="entry name" value="AHBA_syn"/>
    <property type="match status" value="1"/>
</dbReference>
<accession>A0A5M8P1Y3</accession>
<sequence>MENNRIWLSLAHMGGNEQSFIQQAFDTNWIVPLGPNVDAFEKDLETFLDNQVHVAVLTAGTAALHLGLILLGVQPGDEVLCQSFTFSATANPIAYQKATPVFIDSEPDTWNMSPEQLERAIKDRLSKGKKLKAIIPVHLYGMPVRMDELLEIAKRYEIPVLEDAAEALGSMYKGLHCGTFGELAALSFNGNKIITTSGGGALVAKDEDCIQKARFLATQARDAAPHYQHSQIGYNYRMSNVVAGIGRGQMMVLPERVLQRRKNNQFYHNQLSDIEGIRFQTEPNDDFYSNYWLTTILIDPEKTNGITREDLRLALEEANIESRPLWKPMHLQPVFKDCPYYGDGTSEALFEQGLCLPSGSILTEEDLNRVVAVIHKTIN</sequence>
<dbReference type="Pfam" id="PF01041">
    <property type="entry name" value="DegT_DnrJ_EryC1"/>
    <property type="match status" value="1"/>
</dbReference>
<evidence type="ECO:0000256" key="5">
    <source>
        <dbReference type="ARBA" id="ARBA00022898"/>
    </source>
</evidence>
<evidence type="ECO:0000256" key="2">
    <source>
        <dbReference type="ARBA" id="ARBA00005125"/>
    </source>
</evidence>
<evidence type="ECO:0000313" key="14">
    <source>
        <dbReference type="Proteomes" id="UP000324575"/>
    </source>
</evidence>
<protein>
    <recommendedName>
        <fullName evidence="9">GDP-perosamine synthase</fullName>
        <ecNumber evidence="8">2.6.1.102</ecNumber>
    </recommendedName>
</protein>
<dbReference type="InterPro" id="IPR015422">
    <property type="entry name" value="PyrdxlP-dep_Trfase_small"/>
</dbReference>
<comment type="cofactor">
    <cofactor evidence="1">
        <name>pyridoxal 5'-phosphate</name>
        <dbReference type="ChEBI" id="CHEBI:597326"/>
    </cofactor>
</comment>
<evidence type="ECO:0000256" key="10">
    <source>
        <dbReference type="PIRSR" id="PIRSR000390-1"/>
    </source>
</evidence>
<dbReference type="InterPro" id="IPR015421">
    <property type="entry name" value="PyrdxlP-dep_Trfase_major"/>
</dbReference>
<reference evidence="13 14" key="1">
    <citation type="submission" date="2019-03" db="EMBL/GenBank/DDBJ databases">
        <title>Single cell metagenomics reveals metabolic interactions within the superorganism composed of flagellate Streblomastix strix and complex community of Bacteroidetes bacteria on its surface.</title>
        <authorList>
            <person name="Treitli S.C."/>
            <person name="Kolisko M."/>
            <person name="Husnik F."/>
            <person name="Keeling P."/>
            <person name="Hampl V."/>
        </authorList>
    </citation>
    <scope>NUCLEOTIDE SEQUENCE [LARGE SCALE GENOMIC DNA]</scope>
    <source>
        <strain evidence="13">St1</strain>
    </source>
</reference>
<dbReference type="Proteomes" id="UP000324575">
    <property type="component" value="Unassembled WGS sequence"/>
</dbReference>
<feature type="modified residue" description="N6-(pyridoxal phosphate)lysine" evidence="11">
    <location>
        <position position="192"/>
    </location>
</feature>
<dbReference type="InterPro" id="IPR000653">
    <property type="entry name" value="DegT/StrS_aminotransferase"/>
</dbReference>
<dbReference type="SUPFAM" id="SSF53383">
    <property type="entry name" value="PLP-dependent transferases"/>
    <property type="match status" value="1"/>
</dbReference>
<evidence type="ECO:0000256" key="7">
    <source>
        <dbReference type="ARBA" id="ARBA00051587"/>
    </source>
</evidence>
<dbReference type="GO" id="GO:0000271">
    <property type="term" value="P:polysaccharide biosynthetic process"/>
    <property type="evidence" value="ECO:0007669"/>
    <property type="project" value="TreeGrafter"/>
</dbReference>
<evidence type="ECO:0000256" key="1">
    <source>
        <dbReference type="ARBA" id="ARBA00001933"/>
    </source>
</evidence>
<dbReference type="EC" id="2.6.1.102" evidence="8"/>
<feature type="active site" description="Proton acceptor" evidence="10">
    <location>
        <position position="192"/>
    </location>
</feature>
<dbReference type="PANTHER" id="PTHR30244">
    <property type="entry name" value="TRANSAMINASE"/>
    <property type="match status" value="1"/>
</dbReference>
<comment type="pathway">
    <text evidence="2">Bacterial outer membrane biogenesis; LPS O-antigen biosynthesis.</text>
</comment>
<evidence type="ECO:0000256" key="4">
    <source>
        <dbReference type="ARBA" id="ARBA00022679"/>
    </source>
</evidence>
<dbReference type="Gene3D" id="3.90.1150.10">
    <property type="entry name" value="Aspartate Aminotransferase, domain 1"/>
    <property type="match status" value="1"/>
</dbReference>
<dbReference type="EMBL" id="SNRX01000007">
    <property type="protein sequence ID" value="KAA6302449.1"/>
    <property type="molecule type" value="Genomic_DNA"/>
</dbReference>
<evidence type="ECO:0000256" key="9">
    <source>
        <dbReference type="ARBA" id="ARBA00074221"/>
    </source>
</evidence>
<dbReference type="PIRSF" id="PIRSF000390">
    <property type="entry name" value="PLP_StrS"/>
    <property type="match status" value="1"/>
</dbReference>
<comment type="catalytic activity">
    <reaction evidence="7">
        <text>GDP-alpha-D-perosamine + 2-oxoglutarate = GDP-4-dehydro-alpha-D-rhamnose + L-glutamate</text>
        <dbReference type="Rhea" id="RHEA:36779"/>
        <dbReference type="ChEBI" id="CHEBI:16810"/>
        <dbReference type="ChEBI" id="CHEBI:29985"/>
        <dbReference type="ChEBI" id="CHEBI:57964"/>
        <dbReference type="ChEBI" id="CHEBI:73996"/>
        <dbReference type="EC" id="2.6.1.102"/>
    </reaction>
</comment>